<name>A0ABS0GRE7_9ACTN</name>
<evidence type="ECO:0000256" key="2">
    <source>
        <dbReference type="ARBA" id="ARBA00005464"/>
    </source>
</evidence>
<protein>
    <recommendedName>
        <fullName evidence="4 11">Trigger factor</fullName>
        <shortName evidence="11">TF</shortName>
        <ecNumber evidence="3 11">5.2.1.8</ecNumber>
    </recommendedName>
    <alternativeName>
        <fullName evidence="10 11">PPIase</fullName>
    </alternativeName>
</protein>
<dbReference type="InterPro" id="IPR005215">
    <property type="entry name" value="Trig_fac"/>
</dbReference>
<dbReference type="InterPro" id="IPR027304">
    <property type="entry name" value="Trigger_fact/SurA_dom_sf"/>
</dbReference>
<proteinExistence type="inferred from homology"/>
<dbReference type="Gene3D" id="1.10.3120.10">
    <property type="entry name" value="Trigger factor, C-terminal domain"/>
    <property type="match status" value="1"/>
</dbReference>
<gene>
    <name evidence="11" type="primary">tig</name>
    <name evidence="15" type="ORF">I0C86_06090</name>
</gene>
<evidence type="ECO:0000259" key="14">
    <source>
        <dbReference type="Pfam" id="PF05698"/>
    </source>
</evidence>
<dbReference type="SUPFAM" id="SSF102735">
    <property type="entry name" value="Trigger factor ribosome-binding domain"/>
    <property type="match status" value="1"/>
</dbReference>
<keyword evidence="5 11" id="KW-0132">Cell division</keyword>
<comment type="domain">
    <text evidence="11">Consists of 3 domains; the N-terminus binds the ribosome, the middle domain has PPIase activity, while the C-terminus has intrinsic chaperone activity on its own.</text>
</comment>
<keyword evidence="11" id="KW-0963">Cytoplasm</keyword>
<dbReference type="SUPFAM" id="SSF54534">
    <property type="entry name" value="FKBP-like"/>
    <property type="match status" value="1"/>
</dbReference>
<dbReference type="InterPro" id="IPR037041">
    <property type="entry name" value="Trigger_fac_C_sf"/>
</dbReference>
<dbReference type="Gene3D" id="3.10.50.40">
    <property type="match status" value="1"/>
</dbReference>
<dbReference type="GO" id="GO:0003755">
    <property type="term" value="F:peptidyl-prolyl cis-trans isomerase activity"/>
    <property type="evidence" value="ECO:0007669"/>
    <property type="project" value="UniProtKB-EC"/>
</dbReference>
<accession>A0ABS0GRE7</accession>
<comment type="function">
    <text evidence="11">Involved in protein export. Acts as a chaperone by maintaining the newly synthesized protein in an open conformation. Functions as a peptidyl-prolyl cis-trans isomerase.</text>
</comment>
<keyword evidence="6 11" id="KW-0697">Rotamase</keyword>
<dbReference type="InterPro" id="IPR036611">
    <property type="entry name" value="Trigger_fac_ribosome-bd_sf"/>
</dbReference>
<feature type="domain" description="PPIase FKBP-type" evidence="12">
    <location>
        <begin position="157"/>
        <end position="215"/>
    </location>
</feature>
<evidence type="ECO:0000259" key="13">
    <source>
        <dbReference type="Pfam" id="PF05697"/>
    </source>
</evidence>
<keyword evidence="9 11" id="KW-0131">Cell cycle</keyword>
<keyword evidence="7 11" id="KW-0143">Chaperone</keyword>
<organism evidence="15 16">
    <name type="scientific">Plantactinospora alkalitolerans</name>
    <dbReference type="NCBI Taxonomy" id="2789879"/>
    <lineage>
        <taxon>Bacteria</taxon>
        <taxon>Bacillati</taxon>
        <taxon>Actinomycetota</taxon>
        <taxon>Actinomycetes</taxon>
        <taxon>Micromonosporales</taxon>
        <taxon>Micromonosporaceae</taxon>
        <taxon>Plantactinospora</taxon>
    </lineage>
</organism>
<comment type="caution">
    <text evidence="15">The sequence shown here is derived from an EMBL/GenBank/DDBJ whole genome shotgun (WGS) entry which is preliminary data.</text>
</comment>
<dbReference type="EMBL" id="JADPUN010000079">
    <property type="protein sequence ID" value="MBF9128558.1"/>
    <property type="molecule type" value="Genomic_DNA"/>
</dbReference>
<evidence type="ECO:0000256" key="10">
    <source>
        <dbReference type="ARBA" id="ARBA00029986"/>
    </source>
</evidence>
<evidence type="ECO:0000256" key="8">
    <source>
        <dbReference type="ARBA" id="ARBA00023235"/>
    </source>
</evidence>
<comment type="similarity">
    <text evidence="2 11">Belongs to the FKBP-type PPIase family. Tig subfamily.</text>
</comment>
<feature type="domain" description="Trigger factor ribosome-binding bacterial" evidence="13">
    <location>
        <begin position="1"/>
        <end position="144"/>
    </location>
</feature>
<dbReference type="PANTHER" id="PTHR30560:SF3">
    <property type="entry name" value="TRIGGER FACTOR-LIKE PROTEIN TIG, CHLOROPLASTIC"/>
    <property type="match status" value="1"/>
</dbReference>
<evidence type="ECO:0000256" key="9">
    <source>
        <dbReference type="ARBA" id="ARBA00023306"/>
    </source>
</evidence>
<dbReference type="Gene3D" id="3.30.70.1050">
    <property type="entry name" value="Trigger factor ribosome-binding domain"/>
    <property type="match status" value="1"/>
</dbReference>
<dbReference type="Pfam" id="PF05697">
    <property type="entry name" value="Trigger_N"/>
    <property type="match status" value="1"/>
</dbReference>
<evidence type="ECO:0000256" key="1">
    <source>
        <dbReference type="ARBA" id="ARBA00000971"/>
    </source>
</evidence>
<dbReference type="EC" id="5.2.1.8" evidence="3 11"/>
<evidence type="ECO:0000313" key="15">
    <source>
        <dbReference type="EMBL" id="MBF9128558.1"/>
    </source>
</evidence>
<dbReference type="SUPFAM" id="SSF109998">
    <property type="entry name" value="Triger factor/SurA peptide-binding domain-like"/>
    <property type="match status" value="1"/>
</dbReference>
<evidence type="ECO:0000259" key="12">
    <source>
        <dbReference type="Pfam" id="PF00254"/>
    </source>
</evidence>
<evidence type="ECO:0000256" key="7">
    <source>
        <dbReference type="ARBA" id="ARBA00023186"/>
    </source>
</evidence>
<dbReference type="InterPro" id="IPR008880">
    <property type="entry name" value="Trigger_fac_C"/>
</dbReference>
<dbReference type="NCBIfam" id="TIGR00115">
    <property type="entry name" value="tig"/>
    <property type="match status" value="1"/>
</dbReference>
<keyword evidence="16" id="KW-1185">Reference proteome</keyword>
<evidence type="ECO:0000313" key="16">
    <source>
        <dbReference type="Proteomes" id="UP000638560"/>
    </source>
</evidence>
<comment type="catalytic activity">
    <reaction evidence="1 11">
        <text>[protein]-peptidylproline (omega=180) = [protein]-peptidylproline (omega=0)</text>
        <dbReference type="Rhea" id="RHEA:16237"/>
        <dbReference type="Rhea" id="RHEA-COMP:10747"/>
        <dbReference type="Rhea" id="RHEA-COMP:10748"/>
        <dbReference type="ChEBI" id="CHEBI:83833"/>
        <dbReference type="ChEBI" id="CHEBI:83834"/>
        <dbReference type="EC" id="5.2.1.8"/>
    </reaction>
</comment>
<dbReference type="Proteomes" id="UP000638560">
    <property type="component" value="Unassembled WGS sequence"/>
</dbReference>
<dbReference type="Pfam" id="PF05698">
    <property type="entry name" value="Trigger_C"/>
    <property type="match status" value="1"/>
</dbReference>
<evidence type="ECO:0000256" key="4">
    <source>
        <dbReference type="ARBA" id="ARBA00016902"/>
    </source>
</evidence>
<evidence type="ECO:0000256" key="11">
    <source>
        <dbReference type="HAMAP-Rule" id="MF_00303"/>
    </source>
</evidence>
<reference evidence="15 16" key="1">
    <citation type="submission" date="2020-11" db="EMBL/GenBank/DDBJ databases">
        <title>A novel isolate from a Black sea contaminated sediment with potential to produce alkanes: Plantactinospora alkalitolerans sp. nov.</title>
        <authorList>
            <person name="Carro L."/>
            <person name="Veyisoglu A."/>
            <person name="Guven K."/>
            <person name="Schumann P."/>
            <person name="Klenk H.-P."/>
            <person name="Sahin N."/>
        </authorList>
    </citation>
    <scope>NUCLEOTIDE SEQUENCE [LARGE SCALE GENOMIC DNA]</scope>
    <source>
        <strain evidence="15 16">S1510</strain>
    </source>
</reference>
<evidence type="ECO:0000256" key="5">
    <source>
        <dbReference type="ARBA" id="ARBA00022618"/>
    </source>
</evidence>
<dbReference type="PIRSF" id="PIRSF003095">
    <property type="entry name" value="Trigger_factor"/>
    <property type="match status" value="1"/>
</dbReference>
<keyword evidence="8 11" id="KW-0413">Isomerase</keyword>
<dbReference type="HAMAP" id="MF_00303">
    <property type="entry name" value="Trigger_factor_Tig"/>
    <property type="match status" value="1"/>
</dbReference>
<dbReference type="InterPro" id="IPR001179">
    <property type="entry name" value="PPIase_FKBP_dom"/>
</dbReference>
<dbReference type="RefSeq" id="WP_196200207.1">
    <property type="nucleotide sequence ID" value="NZ_JADPUN010000079.1"/>
</dbReference>
<dbReference type="InterPro" id="IPR008881">
    <property type="entry name" value="Trigger_fac_ribosome-bd_bac"/>
</dbReference>
<dbReference type="PANTHER" id="PTHR30560">
    <property type="entry name" value="TRIGGER FACTOR CHAPERONE AND PEPTIDYL-PROLYL CIS/TRANS ISOMERASE"/>
    <property type="match status" value="1"/>
</dbReference>
<feature type="domain" description="Trigger factor C-terminal" evidence="14">
    <location>
        <begin position="258"/>
        <end position="418"/>
    </location>
</feature>
<comment type="subcellular location">
    <subcellularLocation>
        <location evidence="11">Cytoplasm</location>
    </subcellularLocation>
    <text evidence="11">About half TF is bound to the ribosome near the polypeptide exit tunnel while the other half is free in the cytoplasm.</text>
</comment>
<dbReference type="Pfam" id="PF00254">
    <property type="entry name" value="FKBP_C"/>
    <property type="match status" value="1"/>
</dbReference>
<evidence type="ECO:0000256" key="3">
    <source>
        <dbReference type="ARBA" id="ARBA00013194"/>
    </source>
</evidence>
<evidence type="ECO:0000256" key="6">
    <source>
        <dbReference type="ARBA" id="ARBA00023110"/>
    </source>
</evidence>
<sequence>MKSTVETLSPTRVRLAIEVPFVELEPSLKKAYREIGSQVTVPGFRRGKVPASVIDQRVGRGTVLNEAVQDAIPDNILAAVREHDVKTLGRPEVEITEFNDGDSLKFTAEVDVRPQITLPDLATVEVTVDELQIDEDEIDKQVASLRERFATLKTVERPAQDGDYVQIDLAATVDGEEVPGGSATNISHEVGSKQLLPGLDEVLVGVSAGESKTFVTQLVGGDFAGRDADVAVTVRTVKEKELPALDDEFAQLASEFDTLDELRGDVRERVSKSKKVEQIYAARDRALEQMVAAADVPAPEGVVREEVEHRKQAMVDQLERIGASLEEYLTSEEKTEEQIDAELTEAATEGVKIQLLLDTLADAEEVQVSDDEFGHEIVHRAQRAGLAPQQYYDQLVRSGAAGAVFGDVRRGKALAMVMERIKISDSAGNPVNLEELRAASGEDQDHEHDHDHEH</sequence>
<dbReference type="InterPro" id="IPR046357">
    <property type="entry name" value="PPIase_dom_sf"/>
</dbReference>